<feature type="compositionally biased region" description="Polar residues" evidence="1">
    <location>
        <begin position="21"/>
        <end position="35"/>
    </location>
</feature>
<sequence>MGVSWEAHTKPKLTEVLQTCKETSNVPSKRASSNRSQEHVSQEHIRGDSLPALPCCAFPVQNQLWSPLDKRATPNDERTKTRHSIASFRCGDRALRTESVRRAVERVRRSNFKVILSRYRRMRLRPPSSNPECMQCPVMHGYCCICRYYYNRAACGWKLADFAEPSTHRPDRATKSILSGWWKSMRDAWSLQPR</sequence>
<proteinExistence type="predicted"/>
<comment type="caution">
    <text evidence="2">The sequence shown here is derived from an EMBL/GenBank/DDBJ whole genome shotgun (WGS) entry which is preliminary data.</text>
</comment>
<dbReference type="EMBL" id="JAENGY010001277">
    <property type="protein sequence ID" value="KAG6950677.1"/>
    <property type="molecule type" value="Genomic_DNA"/>
</dbReference>
<reference evidence="2" key="1">
    <citation type="submission" date="2021-01" db="EMBL/GenBank/DDBJ databases">
        <title>Phytophthora aleatoria, a newly-described species from Pinus radiata is distinct from Phytophthora cactorum isolates based on comparative genomics.</title>
        <authorList>
            <person name="Mcdougal R."/>
            <person name="Panda P."/>
            <person name="Williams N."/>
            <person name="Studholme D.J."/>
        </authorList>
    </citation>
    <scope>NUCLEOTIDE SEQUENCE</scope>
    <source>
        <strain evidence="2">NZFS 4037</strain>
    </source>
</reference>
<keyword evidence="3" id="KW-1185">Reference proteome</keyword>
<evidence type="ECO:0000313" key="3">
    <source>
        <dbReference type="Proteomes" id="UP000709295"/>
    </source>
</evidence>
<dbReference type="AlphaFoldDB" id="A0A8J5ME60"/>
<evidence type="ECO:0000313" key="2">
    <source>
        <dbReference type="EMBL" id="KAG6950677.1"/>
    </source>
</evidence>
<name>A0A8J5ME60_9STRA</name>
<dbReference type="Proteomes" id="UP000709295">
    <property type="component" value="Unassembled WGS sequence"/>
</dbReference>
<protein>
    <submittedName>
        <fullName evidence="2">Uncharacterized protein</fullName>
    </submittedName>
</protein>
<gene>
    <name evidence="2" type="ORF">JG688_00014058</name>
</gene>
<organism evidence="2 3">
    <name type="scientific">Phytophthora aleatoria</name>
    <dbReference type="NCBI Taxonomy" id="2496075"/>
    <lineage>
        <taxon>Eukaryota</taxon>
        <taxon>Sar</taxon>
        <taxon>Stramenopiles</taxon>
        <taxon>Oomycota</taxon>
        <taxon>Peronosporomycetes</taxon>
        <taxon>Peronosporales</taxon>
        <taxon>Peronosporaceae</taxon>
        <taxon>Phytophthora</taxon>
    </lineage>
</organism>
<accession>A0A8J5ME60</accession>
<evidence type="ECO:0000256" key="1">
    <source>
        <dbReference type="SAM" id="MobiDB-lite"/>
    </source>
</evidence>
<feature type="region of interest" description="Disordered" evidence="1">
    <location>
        <begin position="21"/>
        <end position="44"/>
    </location>
</feature>